<reference evidence="5 6" key="1">
    <citation type="submission" date="2023-07" db="EMBL/GenBank/DDBJ databases">
        <title>Sequencing the genomes of 1000 actinobacteria strains.</title>
        <authorList>
            <person name="Klenk H.-P."/>
        </authorList>
    </citation>
    <scope>NUCLEOTIDE SEQUENCE [LARGE SCALE GENOMIC DNA]</scope>
    <source>
        <strain evidence="5 6">DSM 15539</strain>
    </source>
</reference>
<evidence type="ECO:0000259" key="4">
    <source>
        <dbReference type="Pfam" id="PF01182"/>
    </source>
</evidence>
<organism evidence="5 6">
    <name type="scientific">Arcanobacterium hippocoleae</name>
    <dbReference type="NCBI Taxonomy" id="149017"/>
    <lineage>
        <taxon>Bacteria</taxon>
        <taxon>Bacillati</taxon>
        <taxon>Actinomycetota</taxon>
        <taxon>Actinomycetes</taxon>
        <taxon>Actinomycetales</taxon>
        <taxon>Actinomycetaceae</taxon>
        <taxon>Arcanobacterium</taxon>
    </lineage>
</organism>
<dbReference type="InterPro" id="IPR018321">
    <property type="entry name" value="Glucosamine6P_isomerase_CS"/>
</dbReference>
<dbReference type="GO" id="GO:0004342">
    <property type="term" value="F:glucosamine-6-phosphate deaminase activity"/>
    <property type="evidence" value="ECO:0007669"/>
    <property type="project" value="UniProtKB-EC"/>
</dbReference>
<dbReference type="RefSeq" id="WP_309956682.1">
    <property type="nucleotide sequence ID" value="NZ_CP136414.1"/>
</dbReference>
<feature type="domain" description="Glucosamine/galactosamine-6-phosphate isomerase" evidence="4">
    <location>
        <begin position="9"/>
        <end position="228"/>
    </location>
</feature>
<accession>A0ABU1T3E6</accession>
<gene>
    <name evidence="5" type="ORF">J2S36_001298</name>
</gene>
<evidence type="ECO:0000313" key="6">
    <source>
        <dbReference type="Proteomes" id="UP001266099"/>
    </source>
</evidence>
<name>A0ABU1T3E6_9ACTO</name>
<keyword evidence="1 5" id="KW-0378">Hydrolase</keyword>
<comment type="caution">
    <text evidence="5">The sequence shown here is derived from an EMBL/GenBank/DDBJ whole genome shotgun (WGS) entry which is preliminary data.</text>
</comment>
<dbReference type="Proteomes" id="UP001266099">
    <property type="component" value="Unassembled WGS sequence"/>
</dbReference>
<protein>
    <recommendedName>
        <fullName evidence="3">Glucosamine-6-phosphate deaminase</fullName>
        <ecNumber evidence="3">3.5.99.6</ecNumber>
    </recommendedName>
</protein>
<evidence type="ECO:0000256" key="2">
    <source>
        <dbReference type="ARBA" id="ARBA00023277"/>
    </source>
</evidence>
<dbReference type="CDD" id="cd01399">
    <property type="entry name" value="GlcN6P_deaminase"/>
    <property type="match status" value="1"/>
</dbReference>
<evidence type="ECO:0000256" key="3">
    <source>
        <dbReference type="NCBIfam" id="TIGR00502"/>
    </source>
</evidence>
<dbReference type="PANTHER" id="PTHR11280">
    <property type="entry name" value="GLUCOSAMINE-6-PHOSPHATE ISOMERASE"/>
    <property type="match status" value="1"/>
</dbReference>
<dbReference type="PROSITE" id="PS01161">
    <property type="entry name" value="GLC_GALNAC_ISOMERASE"/>
    <property type="match status" value="1"/>
</dbReference>
<dbReference type="InterPro" id="IPR006148">
    <property type="entry name" value="Glc/Gal-6P_isomerase"/>
</dbReference>
<dbReference type="InterPro" id="IPR037171">
    <property type="entry name" value="NagB/RpiA_transferase-like"/>
</dbReference>
<dbReference type="InterPro" id="IPR004547">
    <property type="entry name" value="Glucosamine6P_isomerase"/>
</dbReference>
<dbReference type="PANTHER" id="PTHR11280:SF5">
    <property type="entry name" value="GLUCOSAMINE-6-PHOSPHATE ISOMERASE"/>
    <property type="match status" value="1"/>
</dbReference>
<dbReference type="Gene3D" id="3.40.50.1360">
    <property type="match status" value="1"/>
</dbReference>
<dbReference type="EC" id="3.5.99.6" evidence="3"/>
<evidence type="ECO:0000256" key="1">
    <source>
        <dbReference type="ARBA" id="ARBA00022801"/>
    </source>
</evidence>
<proteinExistence type="predicted"/>
<sequence length="259" mass="27672">MEVGIFATEAEVADAAAKHLFTVLAAAEQKVLGVATGSTPLPLYERMRAAYAAGEFSLAEFKAFALDEYVGIDPEHPERYRNVLRAELVGTDKTGLCDENLFTPDGNAADPDAAADAYDAQIREHGPIALQILGIGADGHIGFNEPGISLVSRTHTDVLTEQTRKDNMRFFDDDIEKVPAGCVTQGLGTIMDAAQVLLIATGANKADAVKELVEGGISALWPASILQLHPKATVLVDEAAAAKLKLADFYRGRWEAAHK</sequence>
<dbReference type="EMBL" id="JAVDUJ010000001">
    <property type="protein sequence ID" value="MDR6939755.1"/>
    <property type="molecule type" value="Genomic_DNA"/>
</dbReference>
<keyword evidence="6" id="KW-1185">Reference proteome</keyword>
<dbReference type="SUPFAM" id="SSF100950">
    <property type="entry name" value="NagB/RpiA/CoA transferase-like"/>
    <property type="match status" value="1"/>
</dbReference>
<dbReference type="Pfam" id="PF01182">
    <property type="entry name" value="Glucosamine_iso"/>
    <property type="match status" value="1"/>
</dbReference>
<evidence type="ECO:0000313" key="5">
    <source>
        <dbReference type="EMBL" id="MDR6939755.1"/>
    </source>
</evidence>
<keyword evidence="2" id="KW-0119">Carbohydrate metabolism</keyword>
<dbReference type="NCBIfam" id="TIGR00502">
    <property type="entry name" value="nagB"/>
    <property type="match status" value="1"/>
</dbReference>